<comment type="catalytic activity">
    <reaction evidence="1 10">
        <text>(8S)-3',8-cyclo-7,8-dihydroguanosine 5'-triphosphate = cyclic pyranopterin phosphate + diphosphate</text>
        <dbReference type="Rhea" id="RHEA:49580"/>
        <dbReference type="ChEBI" id="CHEBI:33019"/>
        <dbReference type="ChEBI" id="CHEBI:59648"/>
        <dbReference type="ChEBI" id="CHEBI:131766"/>
        <dbReference type="EC" id="4.6.1.17"/>
    </reaction>
</comment>
<dbReference type="GO" id="GO:0030366">
    <property type="term" value="F:molybdopterin synthase activity"/>
    <property type="evidence" value="ECO:0007669"/>
    <property type="project" value="UniProtKB-EC"/>
</dbReference>
<evidence type="ECO:0000256" key="7">
    <source>
        <dbReference type="ARBA" id="ARBA00026066"/>
    </source>
</evidence>
<evidence type="ECO:0000256" key="8">
    <source>
        <dbReference type="ARBA" id="ARBA00049878"/>
    </source>
</evidence>
<dbReference type="UniPathway" id="UPA00344"/>
<comment type="caution">
    <text evidence="12">The sequence shown here is derived from an EMBL/GenBank/DDBJ whole genome shotgun (WGS) entry which is preliminary data.</text>
</comment>
<dbReference type="GO" id="GO:0061799">
    <property type="term" value="F:cyclic pyranopterin monophosphate synthase activity"/>
    <property type="evidence" value="ECO:0007669"/>
    <property type="project" value="UniProtKB-UniRule"/>
</dbReference>
<dbReference type="HAMAP" id="MF_01224_B">
    <property type="entry name" value="MoaC_B"/>
    <property type="match status" value="1"/>
</dbReference>
<comment type="subunit">
    <text evidence="7">Heterotetramer of 2 MoaD subunits and 2 MoaE subunits. Also stable as homodimer. The enzyme changes between these two forms during catalysis.</text>
</comment>
<dbReference type="InterPro" id="IPR036522">
    <property type="entry name" value="MoaC_sf"/>
</dbReference>
<comment type="pathway">
    <text evidence="2 10">Cofactor biosynthesis; molybdopterin biosynthesis.</text>
</comment>
<dbReference type="FunFam" id="3.90.1170.40:FF:000001">
    <property type="entry name" value="Molybdopterin synthase catalytic subunit MoaE"/>
    <property type="match status" value="1"/>
</dbReference>
<dbReference type="InterPro" id="IPR003749">
    <property type="entry name" value="ThiS/MoaD-like"/>
</dbReference>
<dbReference type="InterPro" id="IPR016155">
    <property type="entry name" value="Mopterin_synth/thiamin_S_b"/>
</dbReference>
<dbReference type="InterPro" id="IPR012675">
    <property type="entry name" value="Beta-grasp_dom_sf"/>
</dbReference>
<evidence type="ECO:0000256" key="10">
    <source>
        <dbReference type="HAMAP-Rule" id="MF_01224"/>
    </source>
</evidence>
<dbReference type="PANTHER" id="PTHR23404">
    <property type="entry name" value="MOLYBDOPTERIN SYNTHASE RELATED"/>
    <property type="match status" value="1"/>
</dbReference>
<dbReference type="AlphaFoldDB" id="A0A1B8P0T7"/>
<dbReference type="GO" id="GO:0006777">
    <property type="term" value="P:Mo-molybdopterin cofactor biosynthetic process"/>
    <property type="evidence" value="ECO:0007669"/>
    <property type="project" value="UniProtKB-UniRule"/>
</dbReference>
<dbReference type="InterPro" id="IPR036563">
    <property type="entry name" value="MoaE_sf"/>
</dbReference>
<name>A0A1B8P0T7_HALEL</name>
<dbReference type="InterPro" id="IPR003448">
    <property type="entry name" value="Mopterin_biosynth_MoaE"/>
</dbReference>
<dbReference type="Pfam" id="PF02597">
    <property type="entry name" value="ThiS"/>
    <property type="match status" value="1"/>
</dbReference>
<dbReference type="EMBL" id="MAJD01000001">
    <property type="protein sequence ID" value="OBX35885.1"/>
    <property type="molecule type" value="Genomic_DNA"/>
</dbReference>
<keyword evidence="4" id="KW-0808">Transferase</keyword>
<dbReference type="CDD" id="cd00756">
    <property type="entry name" value="MoaE"/>
    <property type="match status" value="1"/>
</dbReference>
<sequence>MTLTHLNARGEARMVDVADKPESRREACASGVIHMRQATLQLLAEGNLPKGDVLATARIAAIQAAKRTHELIPLCHALPLSKVEVDFQLDEAGGGVHVTARCRLNGRTGVEMEALTAVSVACLTLYDMCKAVDKDMEIGAIHLDEKSGGASGDYRRAAPVEASPIVTGEGASGEVSLGVRCDLGEPCVRVKCLAELRERLGVGEVAVPFERLESADINGLKAVLKDMDARFAGLDEGRVLCAVNQVMAGGATPLTADDEVAFFPRLPEAERMIRVQQQAFDAGDEQRDLLAGRHDIGAVVGFTGLVRDFNERPEVQALSLEHYPGMTESALTEIVAEAEGRWPLQDVRLVHRVGRLEPGDPIVLVLVASAHRRAAFEACDFIMDYLKTRAPFWKKEHTASGDYWVAERETDHRDARRWETSS</sequence>
<dbReference type="NCBIfam" id="TIGR00581">
    <property type="entry name" value="moaC"/>
    <property type="match status" value="1"/>
</dbReference>
<protein>
    <recommendedName>
        <fullName evidence="10">Cyclic pyranopterin monophosphate synthase</fullName>
        <ecNumber evidence="10">4.6.1.17</ecNumber>
    </recommendedName>
    <alternativeName>
        <fullName evidence="10">Molybdenum cofactor biosynthesis protein C</fullName>
    </alternativeName>
</protein>
<dbReference type="Gene3D" id="3.30.70.640">
    <property type="entry name" value="Molybdopterin cofactor biosynthesis C (MoaC) domain"/>
    <property type="match status" value="1"/>
</dbReference>
<evidence type="ECO:0000256" key="9">
    <source>
        <dbReference type="ARBA" id="ARBA00055087"/>
    </source>
</evidence>
<dbReference type="EC" id="4.6.1.17" evidence="10"/>
<dbReference type="NCBIfam" id="NF006870">
    <property type="entry name" value="PRK09364.1"/>
    <property type="match status" value="1"/>
</dbReference>
<evidence type="ECO:0000313" key="12">
    <source>
        <dbReference type="EMBL" id="OBX35885.1"/>
    </source>
</evidence>
<dbReference type="Pfam" id="PF02391">
    <property type="entry name" value="MoaE"/>
    <property type="match status" value="1"/>
</dbReference>
<evidence type="ECO:0000256" key="2">
    <source>
        <dbReference type="ARBA" id="ARBA00005046"/>
    </source>
</evidence>
<proteinExistence type="inferred from homology"/>
<dbReference type="InterPro" id="IPR047594">
    <property type="entry name" value="MoaC_bact/euk"/>
</dbReference>
<dbReference type="Gene3D" id="3.10.20.30">
    <property type="match status" value="1"/>
</dbReference>
<comment type="catalytic activity">
    <reaction evidence="8">
        <text>2 [molybdopterin-synthase sulfur-carrier protein]-C-terminal-Gly-aminoethanethioate + cyclic pyranopterin phosphate + H2O = molybdopterin + 2 [molybdopterin-synthase sulfur-carrier protein]-C-terminal Gly-Gly + 2 H(+)</text>
        <dbReference type="Rhea" id="RHEA:26333"/>
        <dbReference type="Rhea" id="RHEA-COMP:12202"/>
        <dbReference type="Rhea" id="RHEA-COMP:19907"/>
        <dbReference type="ChEBI" id="CHEBI:15377"/>
        <dbReference type="ChEBI" id="CHEBI:15378"/>
        <dbReference type="ChEBI" id="CHEBI:58698"/>
        <dbReference type="ChEBI" id="CHEBI:59648"/>
        <dbReference type="ChEBI" id="CHEBI:90778"/>
        <dbReference type="ChEBI" id="CHEBI:232372"/>
        <dbReference type="EC" id="2.8.1.12"/>
    </reaction>
</comment>
<comment type="similarity">
    <text evidence="10">Belongs to the MoaC family.</text>
</comment>
<keyword evidence="6 10" id="KW-0456">Lyase</keyword>
<feature type="binding site" evidence="10">
    <location>
        <begin position="74"/>
        <end position="76"/>
    </location>
    <ligand>
        <name>substrate</name>
    </ligand>
</feature>
<dbReference type="Pfam" id="PF01967">
    <property type="entry name" value="MoaC"/>
    <property type="match status" value="1"/>
</dbReference>
<dbReference type="SUPFAM" id="SSF55040">
    <property type="entry name" value="Molybdenum cofactor biosynthesis protein C, MoaC"/>
    <property type="match status" value="1"/>
</dbReference>
<dbReference type="PATRIC" id="fig|2746.7.peg.228"/>
<evidence type="ECO:0000256" key="6">
    <source>
        <dbReference type="ARBA" id="ARBA00023239"/>
    </source>
</evidence>
<dbReference type="InterPro" id="IPR002820">
    <property type="entry name" value="Mopterin_CF_biosynth-C_dom"/>
</dbReference>
<accession>A0A1B8P0T7</accession>
<evidence type="ECO:0000256" key="3">
    <source>
        <dbReference type="ARBA" id="ARBA00005426"/>
    </source>
</evidence>
<evidence type="ECO:0000256" key="5">
    <source>
        <dbReference type="ARBA" id="ARBA00023150"/>
    </source>
</evidence>
<keyword evidence="5 10" id="KW-0501">Molybdenum cofactor biosynthesis</keyword>
<feature type="domain" description="Molybdopterin cofactor biosynthesis C (MoaC)" evidence="11">
    <location>
        <begin position="14"/>
        <end position="149"/>
    </location>
</feature>
<reference evidence="12 13" key="1">
    <citation type="submission" date="2016-06" db="EMBL/GenBank/DDBJ databases">
        <title>Genome sequence of halotolerant plant growth promoting strain of Halomonas elongata HEK1 isolated from salterns of Rann of Kutch, Gujarat, India.</title>
        <authorList>
            <person name="Gaba S."/>
            <person name="Singh R.N."/>
            <person name="Abrol S."/>
            <person name="Kaushik R."/>
            <person name="Saxena A.K."/>
        </authorList>
    </citation>
    <scope>NUCLEOTIDE SEQUENCE [LARGE SCALE GENOMIC DNA]</scope>
    <source>
        <strain evidence="12 13">HEK1</strain>
    </source>
</reference>
<feature type="binding site" evidence="10">
    <location>
        <begin position="112"/>
        <end position="113"/>
    </location>
    <ligand>
        <name>substrate</name>
    </ligand>
</feature>
<organism evidence="12 13">
    <name type="scientific">Halomonas elongata</name>
    <dbReference type="NCBI Taxonomy" id="2746"/>
    <lineage>
        <taxon>Bacteria</taxon>
        <taxon>Pseudomonadati</taxon>
        <taxon>Pseudomonadota</taxon>
        <taxon>Gammaproteobacteria</taxon>
        <taxon>Oceanospirillales</taxon>
        <taxon>Halomonadaceae</taxon>
        <taxon>Halomonas</taxon>
    </lineage>
</organism>
<comment type="function">
    <text evidence="9 10">Catalyzes the conversion of (8S)-3',8-cyclo-7,8-dihydroguanosine 5'-triphosphate to cyclic pyranopterin monophosphate (cPMP).</text>
</comment>
<dbReference type="SUPFAM" id="SSF54690">
    <property type="entry name" value="Molybdopterin synthase subunit MoaE"/>
    <property type="match status" value="1"/>
</dbReference>
<feature type="active site" evidence="10">
    <location>
        <position position="127"/>
    </location>
</feature>
<evidence type="ECO:0000256" key="1">
    <source>
        <dbReference type="ARBA" id="ARBA00001637"/>
    </source>
</evidence>
<evidence type="ECO:0000256" key="4">
    <source>
        <dbReference type="ARBA" id="ARBA00022679"/>
    </source>
</evidence>
<evidence type="ECO:0000313" key="13">
    <source>
        <dbReference type="Proteomes" id="UP000092504"/>
    </source>
</evidence>
<dbReference type="InterPro" id="IPR023045">
    <property type="entry name" value="MoaC"/>
</dbReference>
<dbReference type="CDD" id="cd01420">
    <property type="entry name" value="MoaC_PE"/>
    <property type="match status" value="1"/>
</dbReference>
<comment type="similarity">
    <text evidence="3">Belongs to the MoaE family.</text>
</comment>
<dbReference type="Gene3D" id="3.90.1170.40">
    <property type="entry name" value="Molybdopterin biosynthesis MoaE subunit"/>
    <property type="match status" value="1"/>
</dbReference>
<dbReference type="SUPFAM" id="SSF54285">
    <property type="entry name" value="MoaD/ThiS"/>
    <property type="match status" value="1"/>
</dbReference>
<dbReference type="Proteomes" id="UP000092504">
    <property type="component" value="Unassembled WGS sequence"/>
</dbReference>
<dbReference type="NCBIfam" id="NF007959">
    <property type="entry name" value="PRK10678.1"/>
    <property type="match status" value="1"/>
</dbReference>
<evidence type="ECO:0000259" key="11">
    <source>
        <dbReference type="Pfam" id="PF01967"/>
    </source>
</evidence>
<comment type="subunit">
    <text evidence="10">Homohexamer; trimer of dimers.</text>
</comment>
<gene>
    <name evidence="10 12" type="primary">moaC</name>
    <name evidence="12" type="ORF">A8U91_00221</name>
</gene>